<evidence type="ECO:0000256" key="2">
    <source>
        <dbReference type="ARBA" id="ARBA00010926"/>
    </source>
</evidence>
<evidence type="ECO:0000256" key="1">
    <source>
        <dbReference type="ARBA" id="ARBA00004496"/>
    </source>
</evidence>
<dbReference type="FunFam" id="2.60.40.10:FF:000562">
    <property type="entry name" value="Snf1 kinase complex beta-subunit Gal83"/>
    <property type="match status" value="1"/>
</dbReference>
<dbReference type="AlphaFoldDB" id="A0AB34KJU7"/>
<dbReference type="InterPro" id="IPR032640">
    <property type="entry name" value="AMPK1_CBM"/>
</dbReference>
<evidence type="ECO:0000256" key="4">
    <source>
        <dbReference type="SAM" id="MobiDB-lite"/>
    </source>
</evidence>
<comment type="subcellular location">
    <subcellularLocation>
        <location evidence="1">Cytoplasm</location>
    </subcellularLocation>
</comment>
<feature type="compositionally biased region" description="Polar residues" evidence="4">
    <location>
        <begin position="1"/>
        <end position="21"/>
    </location>
</feature>
<accession>A0AB34KJU7</accession>
<gene>
    <name evidence="6" type="ORF">WHR41_06398</name>
</gene>
<dbReference type="SUPFAM" id="SSF81296">
    <property type="entry name" value="E set domains"/>
    <property type="match status" value="1"/>
</dbReference>
<feature type="compositionally biased region" description="Polar residues" evidence="4">
    <location>
        <begin position="403"/>
        <end position="416"/>
    </location>
</feature>
<dbReference type="InterPro" id="IPR014756">
    <property type="entry name" value="Ig_E-set"/>
</dbReference>
<feature type="compositionally biased region" description="Polar residues" evidence="4">
    <location>
        <begin position="48"/>
        <end position="60"/>
    </location>
</feature>
<dbReference type="Gene3D" id="2.60.40.10">
    <property type="entry name" value="Immunoglobulins"/>
    <property type="match status" value="1"/>
</dbReference>
<dbReference type="GO" id="GO:0031588">
    <property type="term" value="C:nucleotide-activated protein kinase complex"/>
    <property type="evidence" value="ECO:0007669"/>
    <property type="project" value="TreeGrafter"/>
</dbReference>
<keyword evidence="7" id="KW-1185">Reference proteome</keyword>
<dbReference type="Pfam" id="PF04739">
    <property type="entry name" value="AMPKBI"/>
    <property type="match status" value="1"/>
</dbReference>
<proteinExistence type="inferred from homology"/>
<reference evidence="6 7" key="1">
    <citation type="journal article" date="2020" name="Microbiol. Resour. Announc.">
        <title>Draft Genome Sequence of a Cladosporium Species Isolated from the Mesophotic Ascidian Didemnum maculosum.</title>
        <authorList>
            <person name="Gioti A."/>
            <person name="Siaperas R."/>
            <person name="Nikolaivits E."/>
            <person name="Le Goff G."/>
            <person name="Ouazzani J."/>
            <person name="Kotoulas G."/>
            <person name="Topakas E."/>
        </authorList>
    </citation>
    <scope>NUCLEOTIDE SEQUENCE [LARGE SCALE GENOMIC DNA]</scope>
    <source>
        <strain evidence="6 7">TM138-S3</strain>
    </source>
</reference>
<dbReference type="InterPro" id="IPR037256">
    <property type="entry name" value="ASC_dom_sf"/>
</dbReference>
<dbReference type="EMBL" id="JAAQHG020000026">
    <property type="protein sequence ID" value="KAL1584371.1"/>
    <property type="molecule type" value="Genomic_DNA"/>
</dbReference>
<name>A0AB34KJU7_9PEZI</name>
<dbReference type="GeneID" id="96007841"/>
<dbReference type="PANTHER" id="PTHR10343">
    <property type="entry name" value="5'-AMP-ACTIVATED PROTEIN KINASE , BETA SUBUNIT"/>
    <property type="match status" value="1"/>
</dbReference>
<dbReference type="Pfam" id="PF16561">
    <property type="entry name" value="AMPK1_CBM"/>
    <property type="match status" value="1"/>
</dbReference>
<organism evidence="6 7">
    <name type="scientific">Cladosporium halotolerans</name>
    <dbReference type="NCBI Taxonomy" id="1052096"/>
    <lineage>
        <taxon>Eukaryota</taxon>
        <taxon>Fungi</taxon>
        <taxon>Dikarya</taxon>
        <taxon>Ascomycota</taxon>
        <taxon>Pezizomycotina</taxon>
        <taxon>Dothideomycetes</taxon>
        <taxon>Dothideomycetidae</taxon>
        <taxon>Cladosporiales</taxon>
        <taxon>Cladosporiaceae</taxon>
        <taxon>Cladosporium</taxon>
    </lineage>
</organism>
<dbReference type="CDD" id="cd02859">
    <property type="entry name" value="E_set_AMPKbeta_like_N"/>
    <property type="match status" value="1"/>
</dbReference>
<feature type="domain" description="Association with the SNF1 complex (ASC)" evidence="5">
    <location>
        <begin position="440"/>
        <end position="549"/>
    </location>
</feature>
<dbReference type="SMART" id="SM01010">
    <property type="entry name" value="AMPKBI"/>
    <property type="match status" value="1"/>
</dbReference>
<dbReference type="GO" id="GO:0005737">
    <property type="term" value="C:cytoplasm"/>
    <property type="evidence" value="ECO:0007669"/>
    <property type="project" value="UniProtKB-SubCell"/>
</dbReference>
<feature type="compositionally biased region" description="Polar residues" evidence="4">
    <location>
        <begin position="119"/>
        <end position="131"/>
    </location>
</feature>
<feature type="compositionally biased region" description="Basic residues" evidence="4">
    <location>
        <begin position="25"/>
        <end position="41"/>
    </location>
</feature>
<dbReference type="InterPro" id="IPR050827">
    <property type="entry name" value="CRP1_MDG1_kinase"/>
</dbReference>
<evidence type="ECO:0000313" key="7">
    <source>
        <dbReference type="Proteomes" id="UP000803884"/>
    </source>
</evidence>
<feature type="compositionally biased region" description="Basic and acidic residues" evidence="4">
    <location>
        <begin position="419"/>
        <end position="436"/>
    </location>
</feature>
<evidence type="ECO:0000259" key="5">
    <source>
        <dbReference type="SMART" id="SM01010"/>
    </source>
</evidence>
<feature type="region of interest" description="Disordered" evidence="4">
    <location>
        <begin position="403"/>
        <end position="449"/>
    </location>
</feature>
<dbReference type="Gene3D" id="6.20.250.60">
    <property type="match status" value="1"/>
</dbReference>
<dbReference type="GO" id="GO:0005634">
    <property type="term" value="C:nucleus"/>
    <property type="evidence" value="ECO:0007669"/>
    <property type="project" value="TreeGrafter"/>
</dbReference>
<protein>
    <recommendedName>
        <fullName evidence="5">Association with the SNF1 complex (ASC) domain-containing protein</fullName>
    </recommendedName>
</protein>
<feature type="compositionally biased region" description="Polar residues" evidence="4">
    <location>
        <begin position="70"/>
        <end position="88"/>
    </location>
</feature>
<sequence>MGNSQSSSDGKPNATSPTSPTVARHVARRKHSAHALAHAHQKPGAPSILSTTSSAVTAAQPTRAYAHATVAQSPASSHSRARSITTGGTPRLKPEDSSVSQQSDSSIMGSESSRHQRPPSRTSTLPASHTPASHGPSPDDRPSPSPSTRPVDVPQSAGYSEKEGGQFYPSGHPDSGSPYGLPPSNFSRPPRLPLPIEEVHGPGSPIITPQDISSPIGQADINGLPRRASVLSSTTVDDEDMGDNEAFTADQASLAPSVPMEIEWKGPGEKVYVTGTFVQWDRKFKLHRDKKGGFSTTLQLKPGTHHLKFLVDGDMTTSHELPTTVDYTNILVNYIEVVAPLPESTEKEAPAPAEPMPIPGAAATQGQVSGTAEAEAQTIPVREGKQAPETEAGGISAAINEANKQTSTSASQTPQARTPAEETPKAEQDQQKDQQKPPRQPLPTATYTNQIPQFLLDLDTYNTPNDERFQRSSRVVNTLPQPPSLPMFLGKSILNGNTPHKDDASVLIMPNHTVLNHLATSSIKNGVLATSGTTRYKRKFLTTIMYKPTSDDG</sequence>
<dbReference type="InterPro" id="IPR013783">
    <property type="entry name" value="Ig-like_fold"/>
</dbReference>
<comment type="caution">
    <text evidence="6">The sequence shown here is derived from an EMBL/GenBank/DDBJ whole genome shotgun (WGS) entry which is preliminary data.</text>
</comment>
<keyword evidence="3" id="KW-0963">Cytoplasm</keyword>
<dbReference type="GO" id="GO:0007165">
    <property type="term" value="P:signal transduction"/>
    <property type="evidence" value="ECO:0007669"/>
    <property type="project" value="UniProtKB-ARBA"/>
</dbReference>
<feature type="region of interest" description="Disordered" evidence="4">
    <location>
        <begin position="1"/>
        <end position="195"/>
    </location>
</feature>
<comment type="similarity">
    <text evidence="2">Belongs to the 5'-AMP-activated protein kinase beta subunit family.</text>
</comment>
<feature type="region of interest" description="Disordered" evidence="4">
    <location>
        <begin position="345"/>
        <end position="391"/>
    </location>
</feature>
<evidence type="ECO:0000256" key="3">
    <source>
        <dbReference type="ARBA" id="ARBA00022490"/>
    </source>
</evidence>
<dbReference type="GO" id="GO:0019901">
    <property type="term" value="F:protein kinase binding"/>
    <property type="evidence" value="ECO:0007669"/>
    <property type="project" value="TreeGrafter"/>
</dbReference>
<feature type="compositionally biased region" description="Low complexity" evidence="4">
    <location>
        <begin position="97"/>
        <end position="111"/>
    </location>
</feature>
<dbReference type="Proteomes" id="UP000803884">
    <property type="component" value="Unassembled WGS sequence"/>
</dbReference>
<dbReference type="RefSeq" id="XP_069227477.1">
    <property type="nucleotide sequence ID" value="XM_069375003.1"/>
</dbReference>
<dbReference type="InterPro" id="IPR006828">
    <property type="entry name" value="ASC_dom"/>
</dbReference>
<evidence type="ECO:0000313" key="6">
    <source>
        <dbReference type="EMBL" id="KAL1584371.1"/>
    </source>
</evidence>
<dbReference type="SUPFAM" id="SSF160219">
    <property type="entry name" value="AMPKBI-like"/>
    <property type="match status" value="1"/>
</dbReference>
<dbReference type="PANTHER" id="PTHR10343:SF84">
    <property type="entry name" value="5'-AMP-ACTIVATED PROTEIN KINASE SUBUNIT BETA-1"/>
    <property type="match status" value="1"/>
</dbReference>